<keyword evidence="2" id="KW-0732">Signal</keyword>
<evidence type="ECO:0000256" key="1">
    <source>
        <dbReference type="SAM" id="MobiDB-lite"/>
    </source>
</evidence>
<reference evidence="3 4" key="1">
    <citation type="submission" date="2024-03" db="EMBL/GenBank/DDBJ databases">
        <title>Actinomycetospora sp. OC33-EN07, a novel actinomycete isolated from wild orchid (Aerides multiflora).</title>
        <authorList>
            <person name="Suriyachadkun C."/>
        </authorList>
    </citation>
    <scope>NUCLEOTIDE SEQUENCE [LARGE SCALE GENOMIC DNA]</scope>
    <source>
        <strain evidence="3 4">OC33-EN07</strain>
    </source>
</reference>
<gene>
    <name evidence="3" type="ORF">WCD58_21980</name>
</gene>
<dbReference type="RefSeq" id="WP_337705215.1">
    <property type="nucleotide sequence ID" value="NZ_JBBEGM010000010.1"/>
</dbReference>
<dbReference type="Proteomes" id="UP001369736">
    <property type="component" value="Unassembled WGS sequence"/>
</dbReference>
<feature type="chain" id="PRO_5045255245" evidence="2">
    <location>
        <begin position="29"/>
        <end position="249"/>
    </location>
</feature>
<protein>
    <submittedName>
        <fullName evidence="3">Uncharacterized protein</fullName>
    </submittedName>
</protein>
<feature type="region of interest" description="Disordered" evidence="1">
    <location>
        <begin position="45"/>
        <end position="86"/>
    </location>
</feature>
<evidence type="ECO:0000256" key="2">
    <source>
        <dbReference type="SAM" id="SignalP"/>
    </source>
</evidence>
<name>A0ABU8MBP5_9PSEU</name>
<comment type="caution">
    <text evidence="3">The sequence shown here is derived from an EMBL/GenBank/DDBJ whole genome shotgun (WGS) entry which is preliminary data.</text>
</comment>
<organism evidence="3 4">
    <name type="scientific">Actinomycetospora flava</name>
    <dbReference type="NCBI Taxonomy" id="3129232"/>
    <lineage>
        <taxon>Bacteria</taxon>
        <taxon>Bacillati</taxon>
        <taxon>Actinomycetota</taxon>
        <taxon>Actinomycetes</taxon>
        <taxon>Pseudonocardiales</taxon>
        <taxon>Pseudonocardiaceae</taxon>
        <taxon>Actinomycetospora</taxon>
    </lineage>
</organism>
<feature type="signal peptide" evidence="2">
    <location>
        <begin position="1"/>
        <end position="28"/>
    </location>
</feature>
<accession>A0ABU8MBP5</accession>
<dbReference type="EMBL" id="JBBEGM010000010">
    <property type="protein sequence ID" value="MEJ2863843.1"/>
    <property type="molecule type" value="Genomic_DNA"/>
</dbReference>
<evidence type="ECO:0000313" key="4">
    <source>
        <dbReference type="Proteomes" id="UP001369736"/>
    </source>
</evidence>
<evidence type="ECO:0000313" key="3">
    <source>
        <dbReference type="EMBL" id="MEJ2863843.1"/>
    </source>
</evidence>
<keyword evidence="4" id="KW-1185">Reference proteome</keyword>
<sequence>MQPWWWRSVAACASVLALSGLVAVVAGAVGADRATAVRLAGDDVAVTQPASPPTPVTAGPPRDAAPPDDAPPPEEAPDPGPRAPDAVTATSVAVLPGWRVVPAQDVVEIPAGRFGGATILRRGENAVVLVGVADPARVPARAGRVDPRQNAALDAEARRLADAYAEQLAPGAPTVDLTNNDDAIADLPTRTSVRRVDAGPLDGALVRVSTIGAPGRTLAVLAVARPSPTVGADGDAADAVVRSLRLDPA</sequence>
<proteinExistence type="predicted"/>